<proteinExistence type="predicted"/>
<evidence type="ECO:0000313" key="2">
    <source>
        <dbReference type="Proteomes" id="UP000185547"/>
    </source>
</evidence>
<accession>A0A9X8NAQ6</accession>
<protein>
    <recommendedName>
        <fullName evidence="3">GIY-YIG domain-containing protein</fullName>
    </recommendedName>
</protein>
<evidence type="ECO:0008006" key="3">
    <source>
        <dbReference type="Google" id="ProtNLM"/>
    </source>
</evidence>
<comment type="caution">
    <text evidence="1">The sequence shown here is derived from an EMBL/GenBank/DDBJ whole genome shotgun (WGS) entry which is preliminary data.</text>
</comment>
<dbReference type="CDD" id="cd10440">
    <property type="entry name" value="GIY-YIG_COG3680"/>
    <property type="match status" value="1"/>
</dbReference>
<sequence length="319" mass="36705">MSKKNLNPTGHTSEEPSKKVLKQVADELGMYVYMLVDPRNGLPFYVGKGQGLRFTYHGFEADAASENEAEKNEKIKKINEIRASGSDYEFWILRYGMTTEEEYTAVEAAAIDLLHSFPLGVWPERTHVPECFMDQLTNARREASRGHGITLLNDLIAEKEAPVLTLTEVPMLLFTLHEWEDKPEDIPGGKRRDGNGYKSEWRRSAIREKHFEEIGRSTCAWWRVGKDSAKKIEYAVAVHKGVTRAIFRIVPNTLVDHPEIKGRRGFQFEPITRGKVTLSDGRDLYDEVVGQYGHRIPDKLKGDMSQFRYWPYQNKQKRN</sequence>
<dbReference type="Pfam" id="PF22945">
    <property type="entry name" value="LEM-3_GIY-YIG"/>
    <property type="match status" value="1"/>
</dbReference>
<dbReference type="OrthoDB" id="4037078at2"/>
<dbReference type="AlphaFoldDB" id="A0A9X8NAQ6"/>
<evidence type="ECO:0000313" key="1">
    <source>
        <dbReference type="EMBL" id="SIP96337.1"/>
    </source>
</evidence>
<name>A0A9X8NAQ6_9CORY</name>
<dbReference type="RefSeq" id="WP_143313182.1">
    <property type="nucleotide sequence ID" value="NZ_FTMH01000003.1"/>
</dbReference>
<keyword evidence="2" id="KW-1185">Reference proteome</keyword>
<gene>
    <name evidence="1" type="ORF">SAMN05421802_10386</name>
</gene>
<dbReference type="EMBL" id="FTMH01000003">
    <property type="protein sequence ID" value="SIP96337.1"/>
    <property type="molecule type" value="Genomic_DNA"/>
</dbReference>
<reference evidence="1 2" key="1">
    <citation type="submission" date="2017-01" db="EMBL/GenBank/DDBJ databases">
        <authorList>
            <person name="Varghese N."/>
            <person name="Submissions S."/>
        </authorList>
    </citation>
    <scope>NUCLEOTIDE SEQUENCE [LARGE SCALE GENOMIC DNA]</scope>
    <source>
        <strain evidence="1 2">DSM 44280</strain>
    </source>
</reference>
<organism evidence="1 2">
    <name type="scientific">Corynebacterium afermentans</name>
    <dbReference type="NCBI Taxonomy" id="38286"/>
    <lineage>
        <taxon>Bacteria</taxon>
        <taxon>Bacillati</taxon>
        <taxon>Actinomycetota</taxon>
        <taxon>Actinomycetes</taxon>
        <taxon>Mycobacteriales</taxon>
        <taxon>Corynebacteriaceae</taxon>
        <taxon>Corynebacterium</taxon>
    </lineage>
</organism>
<dbReference type="Proteomes" id="UP000185547">
    <property type="component" value="Unassembled WGS sequence"/>
</dbReference>